<evidence type="ECO:0000313" key="1">
    <source>
        <dbReference type="EMBL" id="OIV96769.1"/>
    </source>
</evidence>
<dbReference type="Gramene" id="OIV96769">
    <property type="protein sequence ID" value="OIV96769"/>
    <property type="gene ID" value="TanjilG_19928"/>
</dbReference>
<organism evidence="1 2">
    <name type="scientific">Lupinus angustifolius</name>
    <name type="common">Narrow-leaved blue lupine</name>
    <dbReference type="NCBI Taxonomy" id="3871"/>
    <lineage>
        <taxon>Eukaryota</taxon>
        <taxon>Viridiplantae</taxon>
        <taxon>Streptophyta</taxon>
        <taxon>Embryophyta</taxon>
        <taxon>Tracheophyta</taxon>
        <taxon>Spermatophyta</taxon>
        <taxon>Magnoliopsida</taxon>
        <taxon>eudicotyledons</taxon>
        <taxon>Gunneridae</taxon>
        <taxon>Pentapetalae</taxon>
        <taxon>rosids</taxon>
        <taxon>fabids</taxon>
        <taxon>Fabales</taxon>
        <taxon>Fabaceae</taxon>
        <taxon>Papilionoideae</taxon>
        <taxon>50 kb inversion clade</taxon>
        <taxon>genistoids sensu lato</taxon>
        <taxon>core genistoids</taxon>
        <taxon>Genisteae</taxon>
        <taxon>Lupinus</taxon>
    </lineage>
</organism>
<gene>
    <name evidence="1" type="ORF">TanjilG_19928</name>
</gene>
<dbReference type="AlphaFoldDB" id="A0A1J7GR34"/>
<protein>
    <submittedName>
        <fullName evidence="1">Uncharacterized protein</fullName>
    </submittedName>
</protein>
<keyword evidence="2" id="KW-1185">Reference proteome</keyword>
<evidence type="ECO:0000313" key="2">
    <source>
        <dbReference type="Proteomes" id="UP000188354"/>
    </source>
</evidence>
<reference evidence="1 2" key="1">
    <citation type="journal article" date="2017" name="Plant Biotechnol. J.">
        <title>A comprehensive draft genome sequence for lupin (Lupinus angustifolius), an emerging health food: insights into plant-microbe interactions and legume evolution.</title>
        <authorList>
            <person name="Hane J.K."/>
            <person name="Ming Y."/>
            <person name="Kamphuis L.G."/>
            <person name="Nelson M.N."/>
            <person name="Garg G."/>
            <person name="Atkins C.A."/>
            <person name="Bayer P.E."/>
            <person name="Bravo A."/>
            <person name="Bringans S."/>
            <person name="Cannon S."/>
            <person name="Edwards D."/>
            <person name="Foley R."/>
            <person name="Gao L.L."/>
            <person name="Harrison M.J."/>
            <person name="Huang W."/>
            <person name="Hurgobin B."/>
            <person name="Li S."/>
            <person name="Liu C.W."/>
            <person name="McGrath A."/>
            <person name="Morahan G."/>
            <person name="Murray J."/>
            <person name="Weller J."/>
            <person name="Jian J."/>
            <person name="Singh K.B."/>
        </authorList>
    </citation>
    <scope>NUCLEOTIDE SEQUENCE [LARGE SCALE GENOMIC DNA]</scope>
    <source>
        <strain evidence="2">cv. Tanjil</strain>
        <tissue evidence="1">Whole plant</tissue>
    </source>
</reference>
<accession>A0A1J7GR34</accession>
<sequence>MEAEIKAKGIEEKHVLHKPKKNGSVIPPKRRSVKQMIWERVVDPSIAANKGTKKKKKNNNYVVVHPTFSSESFID</sequence>
<name>A0A1J7GR34_LUPAN</name>
<dbReference type="Proteomes" id="UP000188354">
    <property type="component" value="Chromosome LG15"/>
</dbReference>
<proteinExistence type="predicted"/>
<dbReference type="EMBL" id="CM007375">
    <property type="protein sequence ID" value="OIV96769.1"/>
    <property type="molecule type" value="Genomic_DNA"/>
</dbReference>